<dbReference type="AlphaFoldDB" id="A0A9D2NNM0"/>
<protein>
    <submittedName>
        <fullName evidence="2">Uncharacterized protein</fullName>
    </submittedName>
</protein>
<reference evidence="2" key="1">
    <citation type="journal article" date="2021" name="PeerJ">
        <title>Extensive microbial diversity within the chicken gut microbiome revealed by metagenomics and culture.</title>
        <authorList>
            <person name="Gilroy R."/>
            <person name="Ravi A."/>
            <person name="Getino M."/>
            <person name="Pursley I."/>
            <person name="Horton D.L."/>
            <person name="Alikhan N.F."/>
            <person name="Baker D."/>
            <person name="Gharbi K."/>
            <person name="Hall N."/>
            <person name="Watson M."/>
            <person name="Adriaenssens E.M."/>
            <person name="Foster-Nyarko E."/>
            <person name="Jarju S."/>
            <person name="Secka A."/>
            <person name="Antonio M."/>
            <person name="Oren A."/>
            <person name="Chaudhuri R.R."/>
            <person name="La Ragione R."/>
            <person name="Hildebrand F."/>
            <person name="Pallen M.J."/>
        </authorList>
    </citation>
    <scope>NUCLEOTIDE SEQUENCE</scope>
    <source>
        <strain evidence="2">CHK187-11901</strain>
    </source>
</reference>
<dbReference type="EMBL" id="DWWM01000005">
    <property type="protein sequence ID" value="HJC35736.1"/>
    <property type="molecule type" value="Genomic_DNA"/>
</dbReference>
<feature type="transmembrane region" description="Helical" evidence="1">
    <location>
        <begin position="21"/>
        <end position="42"/>
    </location>
</feature>
<organism evidence="2 3">
    <name type="scientific">Candidatus Merdibacter merdavium</name>
    <dbReference type="NCBI Taxonomy" id="2838692"/>
    <lineage>
        <taxon>Bacteria</taxon>
        <taxon>Bacillati</taxon>
        <taxon>Bacillota</taxon>
        <taxon>Erysipelotrichia</taxon>
        <taxon>Erysipelotrichales</taxon>
        <taxon>Erysipelotrichaceae</taxon>
        <taxon>Merdibacter</taxon>
    </lineage>
</organism>
<evidence type="ECO:0000256" key="1">
    <source>
        <dbReference type="SAM" id="Phobius"/>
    </source>
</evidence>
<gene>
    <name evidence="2" type="ORF">H9702_01215</name>
</gene>
<dbReference type="Proteomes" id="UP000823896">
    <property type="component" value="Unassembled WGS sequence"/>
</dbReference>
<proteinExistence type="predicted"/>
<name>A0A9D2NNM0_9FIRM</name>
<sequence length="202" mass="22542">MSRKEKKVKKTKDGKPKQNHILVWIAAAVVLIPTIFVGVVVMTSTENQGEPVTGVRFSEEDLNPAITEEQITQVQEAMTFDYVESVEVNLKSATLRVNINMEDIVDEVDLELVQNTAQSAYDEIAEILPIETYFTQQEDGGKMYDLSINVYNYAQIDDEHTADHQVYVCLTKTSASDESVMDVLTQARDSELADSVMNGSAQ</sequence>
<reference evidence="2" key="2">
    <citation type="submission" date="2021-04" db="EMBL/GenBank/DDBJ databases">
        <authorList>
            <person name="Gilroy R."/>
        </authorList>
    </citation>
    <scope>NUCLEOTIDE SEQUENCE</scope>
    <source>
        <strain evidence="2">CHK187-11901</strain>
    </source>
</reference>
<keyword evidence="1" id="KW-0472">Membrane</keyword>
<keyword evidence="1" id="KW-0812">Transmembrane</keyword>
<evidence type="ECO:0000313" key="3">
    <source>
        <dbReference type="Proteomes" id="UP000823896"/>
    </source>
</evidence>
<comment type="caution">
    <text evidence="2">The sequence shown here is derived from an EMBL/GenBank/DDBJ whole genome shotgun (WGS) entry which is preliminary data.</text>
</comment>
<evidence type="ECO:0000313" key="2">
    <source>
        <dbReference type="EMBL" id="HJC35736.1"/>
    </source>
</evidence>
<keyword evidence="1" id="KW-1133">Transmembrane helix</keyword>
<accession>A0A9D2NNM0</accession>